<dbReference type="Proteomes" id="UP000772434">
    <property type="component" value="Unassembled WGS sequence"/>
</dbReference>
<reference evidence="3" key="1">
    <citation type="submission" date="2020-11" db="EMBL/GenBank/DDBJ databases">
        <authorList>
            <consortium name="DOE Joint Genome Institute"/>
            <person name="Ahrendt S."/>
            <person name="Riley R."/>
            <person name="Andreopoulos W."/>
            <person name="Labutti K."/>
            <person name="Pangilinan J."/>
            <person name="Ruiz-Duenas F.J."/>
            <person name="Barrasa J.M."/>
            <person name="Sanchez-Garcia M."/>
            <person name="Camarero S."/>
            <person name="Miyauchi S."/>
            <person name="Serrano A."/>
            <person name="Linde D."/>
            <person name="Babiker R."/>
            <person name="Drula E."/>
            <person name="Ayuso-Fernandez I."/>
            <person name="Pacheco R."/>
            <person name="Padilla G."/>
            <person name="Ferreira P."/>
            <person name="Barriuso J."/>
            <person name="Kellner H."/>
            <person name="Castanera R."/>
            <person name="Alfaro M."/>
            <person name="Ramirez L."/>
            <person name="Pisabarro A.G."/>
            <person name="Kuo A."/>
            <person name="Tritt A."/>
            <person name="Lipzen A."/>
            <person name="He G."/>
            <person name="Yan M."/>
            <person name="Ng V."/>
            <person name="Cullen D."/>
            <person name="Martin F."/>
            <person name="Rosso M.-N."/>
            <person name="Henrissat B."/>
            <person name="Hibbett D."/>
            <person name="Martinez A.T."/>
            <person name="Grigoriev I.V."/>
        </authorList>
    </citation>
    <scope>NUCLEOTIDE SEQUENCE</scope>
    <source>
        <strain evidence="3">AH 40177</strain>
    </source>
</reference>
<comment type="caution">
    <text evidence="3">The sequence shown here is derived from an EMBL/GenBank/DDBJ whole genome shotgun (WGS) entry which is preliminary data.</text>
</comment>
<dbReference type="EMBL" id="JADNRY010000011">
    <property type="protein sequence ID" value="KAF9074843.1"/>
    <property type="molecule type" value="Genomic_DNA"/>
</dbReference>
<evidence type="ECO:0000313" key="4">
    <source>
        <dbReference type="Proteomes" id="UP000772434"/>
    </source>
</evidence>
<proteinExistence type="predicted"/>
<protein>
    <submittedName>
        <fullName evidence="3">Uncharacterized protein</fullName>
    </submittedName>
</protein>
<evidence type="ECO:0000313" key="3">
    <source>
        <dbReference type="EMBL" id="KAF9074843.1"/>
    </source>
</evidence>
<organism evidence="3 4">
    <name type="scientific">Rhodocollybia butyracea</name>
    <dbReference type="NCBI Taxonomy" id="206335"/>
    <lineage>
        <taxon>Eukaryota</taxon>
        <taxon>Fungi</taxon>
        <taxon>Dikarya</taxon>
        <taxon>Basidiomycota</taxon>
        <taxon>Agaricomycotina</taxon>
        <taxon>Agaricomycetes</taxon>
        <taxon>Agaricomycetidae</taxon>
        <taxon>Agaricales</taxon>
        <taxon>Marasmiineae</taxon>
        <taxon>Omphalotaceae</taxon>
        <taxon>Rhodocollybia</taxon>
    </lineage>
</organism>
<evidence type="ECO:0000256" key="2">
    <source>
        <dbReference type="SAM" id="Phobius"/>
    </source>
</evidence>
<dbReference type="AlphaFoldDB" id="A0A9P5Q3L0"/>
<gene>
    <name evidence="3" type="ORF">BDP27DRAFT_1415759</name>
</gene>
<feature type="transmembrane region" description="Helical" evidence="2">
    <location>
        <begin position="174"/>
        <end position="196"/>
    </location>
</feature>
<name>A0A9P5Q3L0_9AGAR</name>
<feature type="region of interest" description="Disordered" evidence="1">
    <location>
        <begin position="94"/>
        <end position="119"/>
    </location>
</feature>
<evidence type="ECO:0000256" key="1">
    <source>
        <dbReference type="SAM" id="MobiDB-lite"/>
    </source>
</evidence>
<keyword evidence="2" id="KW-1133">Transmembrane helix</keyword>
<feature type="transmembrane region" description="Helical" evidence="2">
    <location>
        <begin position="121"/>
        <end position="142"/>
    </location>
</feature>
<sequence length="230" mass="26363">MSMSCAISDSDISGPGVRISFYLQSFLLVILVDRDEKLYEYQFMDFYCDELRIAEYANSALTLLEALQVSNLLWLANFGIFFALASYSRSKRKSHRKHKKSGSNGLSGNTKAKEERKESDYGVKTASMLQTLLSFALTLYMWANPEKFSDPPCVETLTYVLFAWKISILQNGRIVGLAFSTLLSCAYIAITLHEYWISYLKRKSKKTQTNEYSPLQPRTYPRLRQRCSLA</sequence>
<keyword evidence="2" id="KW-0812">Transmembrane</keyword>
<feature type="transmembrane region" description="Helical" evidence="2">
    <location>
        <begin position="72"/>
        <end position="90"/>
    </location>
</feature>
<dbReference type="OrthoDB" id="5427664at2759"/>
<keyword evidence="4" id="KW-1185">Reference proteome</keyword>
<accession>A0A9P5Q3L0</accession>
<keyword evidence="2" id="KW-0472">Membrane</keyword>